<protein>
    <submittedName>
        <fullName evidence="4">Spermidine synthase</fullName>
    </submittedName>
</protein>
<dbReference type="InterPro" id="IPR030374">
    <property type="entry name" value="PABS"/>
</dbReference>
<dbReference type="SUPFAM" id="SSF53335">
    <property type="entry name" value="S-adenosyl-L-methionine-dependent methyltransferases"/>
    <property type="match status" value="1"/>
</dbReference>
<dbReference type="GO" id="GO:0006596">
    <property type="term" value="P:polyamine biosynthetic process"/>
    <property type="evidence" value="ECO:0007669"/>
    <property type="project" value="UniProtKB-UniRule"/>
</dbReference>
<evidence type="ECO:0000256" key="3">
    <source>
        <dbReference type="ARBA" id="ARBA00023115"/>
    </source>
</evidence>
<gene>
    <name evidence="4" type="ORF">ICHIAU1_16680</name>
</gene>
<proteinExistence type="inferred from homology"/>
<comment type="similarity">
    <text evidence="1">Belongs to the spermidine/spermine synthase family.</text>
</comment>
<dbReference type="Pfam" id="PF01564">
    <property type="entry name" value="Spermine_synth"/>
    <property type="match status" value="1"/>
</dbReference>
<dbReference type="Gene3D" id="3.40.50.150">
    <property type="entry name" value="Vaccinia Virus protein VP39"/>
    <property type="match status" value="1"/>
</dbReference>
<keyword evidence="5" id="KW-1185">Reference proteome</keyword>
<name>A0A679HUW5_9RHOO</name>
<reference evidence="5" key="1">
    <citation type="submission" date="2020-01" db="EMBL/GenBank/DDBJ databases">
        <title>Phosphoaccumulans saitamaens gen. nov., sp. nov., a polyphosphate accumulating bacterium isolated from surface river water.</title>
        <authorList>
            <person name="Watanabe K."/>
            <person name="Suda W."/>
        </authorList>
    </citation>
    <scope>NUCLEOTIDE SEQUENCE [LARGE SCALE GENOMIC DNA]</scope>
    <source>
        <strain evidence="5">ICHIAU1</strain>
    </source>
</reference>
<keyword evidence="3" id="KW-0620">Polyamine biosynthesis</keyword>
<dbReference type="CDD" id="cd02440">
    <property type="entry name" value="AdoMet_MTases"/>
    <property type="match status" value="1"/>
</dbReference>
<sequence>MHTPLFALPSPFEIELGTVKLLEPPESDATALTAQLLKGVYPKPFLIEHEGLLSLYFSLSLVQSTMQINKPDVLDLAYTQKMMAFLPFYPRPKALLLLGMGGGSLAKFCYRHLPRADITVVEIDPNVIAFRDAFQVPQDNDRFRIFCADAAAYIRTHEARTDIIMVDAFDGLGIAPELSSPDFYAEAYRALSANGILVMNLAGDKAGFEDPLAQLAHVFDDRVLSLKVRDGGNQLAFAFKNPGFQPQWDRLKPVAIELEKKLGLDFARYLQNLEKNERRSFSLPRRSRGR</sequence>
<dbReference type="PANTHER" id="PTHR43317:SF1">
    <property type="entry name" value="THERMOSPERMINE SYNTHASE ACAULIS5"/>
    <property type="match status" value="1"/>
</dbReference>
<dbReference type="PANTHER" id="PTHR43317">
    <property type="entry name" value="THERMOSPERMINE SYNTHASE ACAULIS5"/>
    <property type="match status" value="1"/>
</dbReference>
<dbReference type="GO" id="GO:0016740">
    <property type="term" value="F:transferase activity"/>
    <property type="evidence" value="ECO:0007669"/>
    <property type="project" value="UniProtKB-UniRule"/>
</dbReference>
<dbReference type="AlphaFoldDB" id="A0A679HUW5"/>
<dbReference type="OrthoDB" id="117774at2"/>
<accession>A0A679HUW5</accession>
<keyword evidence="2" id="KW-0808">Transferase</keyword>
<dbReference type="Proteomes" id="UP000463961">
    <property type="component" value="Chromosome"/>
</dbReference>
<dbReference type="NCBIfam" id="NF037959">
    <property type="entry name" value="MFS_SpdSyn"/>
    <property type="match status" value="1"/>
</dbReference>
<evidence type="ECO:0000256" key="2">
    <source>
        <dbReference type="ARBA" id="ARBA00022679"/>
    </source>
</evidence>
<dbReference type="InterPro" id="IPR029063">
    <property type="entry name" value="SAM-dependent_MTases_sf"/>
</dbReference>
<evidence type="ECO:0000256" key="1">
    <source>
        <dbReference type="ARBA" id="ARBA00007867"/>
    </source>
</evidence>
<evidence type="ECO:0000313" key="4">
    <source>
        <dbReference type="EMBL" id="BBU69385.1"/>
    </source>
</evidence>
<organism evidence="4 5">
    <name type="scientific">Fluviibacter phosphoraccumulans</name>
    <dbReference type="NCBI Taxonomy" id="1751046"/>
    <lineage>
        <taxon>Bacteria</taxon>
        <taxon>Pseudomonadati</taxon>
        <taxon>Pseudomonadota</taxon>
        <taxon>Betaproteobacteria</taxon>
        <taxon>Rhodocyclales</taxon>
        <taxon>Fluviibacteraceae</taxon>
        <taxon>Fluviibacter</taxon>
    </lineage>
</organism>
<dbReference type="RefSeq" id="WP_162049901.1">
    <property type="nucleotide sequence ID" value="NZ_AP019011.1"/>
</dbReference>
<evidence type="ECO:0000313" key="5">
    <source>
        <dbReference type="Proteomes" id="UP000463961"/>
    </source>
</evidence>
<dbReference type="PROSITE" id="PS51006">
    <property type="entry name" value="PABS_2"/>
    <property type="match status" value="1"/>
</dbReference>
<dbReference type="EMBL" id="AP022345">
    <property type="protein sequence ID" value="BBU69385.1"/>
    <property type="molecule type" value="Genomic_DNA"/>
</dbReference>